<dbReference type="InterPro" id="IPR012338">
    <property type="entry name" value="Beta-lactam/transpept-like"/>
</dbReference>
<dbReference type="AlphaFoldDB" id="A0A939IKB6"/>
<dbReference type="Gene3D" id="3.40.710.10">
    <property type="entry name" value="DD-peptidase/beta-lactamase superfamily"/>
    <property type="match status" value="1"/>
</dbReference>
<evidence type="ECO:0000256" key="1">
    <source>
        <dbReference type="SAM" id="SignalP"/>
    </source>
</evidence>
<dbReference type="PANTHER" id="PTHR43283:SF7">
    <property type="entry name" value="BETA-LACTAMASE-RELATED DOMAIN-CONTAINING PROTEIN"/>
    <property type="match status" value="1"/>
</dbReference>
<accession>A0A939IKB6</accession>
<keyword evidence="4" id="KW-1185">Reference proteome</keyword>
<dbReference type="Proteomes" id="UP000664303">
    <property type="component" value="Unassembled WGS sequence"/>
</dbReference>
<dbReference type="PANTHER" id="PTHR43283">
    <property type="entry name" value="BETA-LACTAMASE-RELATED"/>
    <property type="match status" value="1"/>
</dbReference>
<feature type="domain" description="Beta-lactamase-related" evidence="2">
    <location>
        <begin position="135"/>
        <end position="437"/>
    </location>
</feature>
<organism evidence="3 4">
    <name type="scientific">Parahaliea mediterranea</name>
    <dbReference type="NCBI Taxonomy" id="651086"/>
    <lineage>
        <taxon>Bacteria</taxon>
        <taxon>Pseudomonadati</taxon>
        <taxon>Pseudomonadota</taxon>
        <taxon>Gammaproteobacteria</taxon>
        <taxon>Cellvibrionales</taxon>
        <taxon>Halieaceae</taxon>
        <taxon>Parahaliea</taxon>
    </lineage>
</organism>
<proteinExistence type="predicted"/>
<evidence type="ECO:0000313" key="4">
    <source>
        <dbReference type="Proteomes" id="UP000664303"/>
    </source>
</evidence>
<protein>
    <submittedName>
        <fullName evidence="3">Beta-lactamase family protein</fullName>
    </submittedName>
</protein>
<dbReference type="SUPFAM" id="SSF56601">
    <property type="entry name" value="beta-lactamase/transpeptidase-like"/>
    <property type="match status" value="1"/>
</dbReference>
<dbReference type="Pfam" id="PF00144">
    <property type="entry name" value="Beta-lactamase"/>
    <property type="match status" value="1"/>
</dbReference>
<keyword evidence="1" id="KW-0732">Signal</keyword>
<evidence type="ECO:0000259" key="2">
    <source>
        <dbReference type="Pfam" id="PF00144"/>
    </source>
</evidence>
<gene>
    <name evidence="3" type="ORF">JYP50_11190</name>
</gene>
<evidence type="ECO:0000313" key="3">
    <source>
        <dbReference type="EMBL" id="MBN7797161.1"/>
    </source>
</evidence>
<reference evidence="3" key="1">
    <citation type="submission" date="2021-02" db="EMBL/GenBank/DDBJ databases">
        <title>PHA producing bacteria isolated from coastal sediment in Guangdong, Shenzhen.</title>
        <authorList>
            <person name="Zheng W."/>
            <person name="Yu S."/>
            <person name="Huang Y."/>
        </authorList>
    </citation>
    <scope>NUCLEOTIDE SEQUENCE</scope>
    <source>
        <strain evidence="3">TN14-10</strain>
    </source>
</reference>
<feature type="signal peptide" evidence="1">
    <location>
        <begin position="1"/>
        <end position="34"/>
    </location>
</feature>
<dbReference type="RefSeq" id="WP_206560603.1">
    <property type="nucleotide sequence ID" value="NZ_JAFKCZ010000007.1"/>
</dbReference>
<comment type="caution">
    <text evidence="3">The sequence shown here is derived from an EMBL/GenBank/DDBJ whole genome shotgun (WGS) entry which is preliminary data.</text>
</comment>
<sequence length="460" mass="50744">MPYNSVTSCRRRRQRGRGSALALPLALALASAMASGQEARLPVVRAKAGFTLEQARELAQSVSVASVLKGGDVALYWTGHVSESMPTTVIPATRSASSLPYAQDSRIGQVRADSALGNLSLDEFLVDSRSYAQGFVVIHRGRIVYEQYPGMNPEDAHLWASNAKPLASLVIDLLIDDGLLDPEQTYGHYMPDFRGTAWEDIRILDLLDMTPGLDTEEDDSTRADPDSIATRTFLAEFGEPNLQTGEQETVREVLKSARKVREPGTSFDYSSPVTQALVLLTEEVTQKRWADVFNDRVWSHMAVEGGLQVHLAPDGLAAVHGVVSSRLRDMARFGMLYTPSWRAVSDQPIVTDDIVQRIRQGVRGEEFFMSGYDGPVFTQRLNAPILGSSRQWDAVFADGDFFKSGMFGQGLYVSPDRDLVVGFFSTTPDTGSIQRYLRPLVTSGLFDADVEQPHSNRFKK</sequence>
<dbReference type="InterPro" id="IPR050789">
    <property type="entry name" value="Diverse_Enzym_Activities"/>
</dbReference>
<name>A0A939IKB6_9GAMM</name>
<dbReference type="InterPro" id="IPR001466">
    <property type="entry name" value="Beta-lactam-related"/>
</dbReference>
<feature type="chain" id="PRO_5037243850" evidence="1">
    <location>
        <begin position="35"/>
        <end position="460"/>
    </location>
</feature>
<dbReference type="EMBL" id="JAFKCZ010000007">
    <property type="protein sequence ID" value="MBN7797161.1"/>
    <property type="molecule type" value="Genomic_DNA"/>
</dbReference>